<evidence type="ECO:0000256" key="11">
    <source>
        <dbReference type="HAMAP-Rule" id="MF_00747"/>
    </source>
</evidence>
<evidence type="ECO:0000256" key="3">
    <source>
        <dbReference type="ARBA" id="ARBA00022527"/>
    </source>
</evidence>
<dbReference type="GO" id="GO:0005737">
    <property type="term" value="C:cytoplasm"/>
    <property type="evidence" value="ECO:0007669"/>
    <property type="project" value="UniProtKB-SubCell"/>
</dbReference>
<dbReference type="Pfam" id="PF06315">
    <property type="entry name" value="AceK_kinase"/>
    <property type="match status" value="1"/>
</dbReference>
<feature type="domain" description="Isocitrate dehydrogenase kinase/phosphatase (AceK) regulatory" evidence="13">
    <location>
        <begin position="14"/>
        <end position="319"/>
    </location>
</feature>
<evidence type="ECO:0000256" key="1">
    <source>
        <dbReference type="ARBA" id="ARBA00022435"/>
    </source>
</evidence>
<evidence type="ECO:0000256" key="7">
    <source>
        <dbReference type="ARBA" id="ARBA00022777"/>
    </source>
</evidence>
<dbReference type="EMBL" id="CP069798">
    <property type="protein sequence ID" value="QRQ82914.1"/>
    <property type="molecule type" value="Genomic_DNA"/>
</dbReference>
<dbReference type="GO" id="GO:0006099">
    <property type="term" value="P:tricarboxylic acid cycle"/>
    <property type="evidence" value="ECO:0007669"/>
    <property type="project" value="UniProtKB-UniRule"/>
</dbReference>
<comment type="similarity">
    <text evidence="11">Belongs to the AceK family.</text>
</comment>
<evidence type="ECO:0000256" key="8">
    <source>
        <dbReference type="ARBA" id="ARBA00022801"/>
    </source>
</evidence>
<keyword evidence="4 11" id="KW-0816">Tricarboxylic acid cycle</keyword>
<name>A0A892ZMR3_9NEIS</name>
<dbReference type="RefSeq" id="WP_230340209.1">
    <property type="nucleotide sequence ID" value="NZ_CP069798.1"/>
</dbReference>
<dbReference type="EC" id="3.1.3.-" evidence="11"/>
<keyword evidence="7 11" id="KW-0418">Kinase</keyword>
<feature type="domain" description="Isocitrate dehydrogenase kinase/phosphatase (AceK) kinase" evidence="12">
    <location>
        <begin position="321"/>
        <end position="576"/>
    </location>
</feature>
<keyword evidence="2 11" id="KW-0963">Cytoplasm</keyword>
<evidence type="ECO:0000259" key="13">
    <source>
        <dbReference type="Pfam" id="PF20423"/>
    </source>
</evidence>
<evidence type="ECO:0000256" key="2">
    <source>
        <dbReference type="ARBA" id="ARBA00022490"/>
    </source>
</evidence>
<organism evidence="14 15">
    <name type="scientific">Paralysiella testudinis</name>
    <dbReference type="NCBI Taxonomy" id="2809020"/>
    <lineage>
        <taxon>Bacteria</taxon>
        <taxon>Pseudomonadati</taxon>
        <taxon>Pseudomonadota</taxon>
        <taxon>Betaproteobacteria</taxon>
        <taxon>Neisseriales</taxon>
        <taxon>Neisseriaceae</taxon>
        <taxon>Paralysiella</taxon>
    </lineage>
</organism>
<keyword evidence="8 11" id="KW-0378">Hydrolase</keyword>
<comment type="subcellular location">
    <subcellularLocation>
        <location evidence="11">Cytoplasm</location>
    </subcellularLocation>
</comment>
<keyword evidence="15" id="KW-1185">Reference proteome</keyword>
<dbReference type="NCBIfam" id="NF002804">
    <property type="entry name" value="PRK02946.1"/>
    <property type="match status" value="1"/>
</dbReference>
<feature type="binding site" evidence="11">
    <location>
        <position position="347"/>
    </location>
    <ligand>
        <name>ATP</name>
        <dbReference type="ChEBI" id="CHEBI:30616"/>
    </ligand>
</feature>
<evidence type="ECO:0000256" key="4">
    <source>
        <dbReference type="ARBA" id="ARBA00022532"/>
    </source>
</evidence>
<sequence length="595" mass="68624">MGLRLMNEQAKQVASTILAGFNKHYTMFRAASSRAKALYEAADWHGIQQLVADRIQMYDDRVDEAVQVLRQEVMANLLNDDVWALAKTEYIALLVNHKQPELAETFFNSVSTKLLDKEYYNNQFIFVKPAISTEYIDAEPHTFEAFYPNSQGLRGCLKKILRHFDWQVPFVNEARDIANILRAAKAHLQEDWPLGELNLHLQVLGNAFYRNKSAYIFGQIINGNVRYPFAFAIVHENHDNGSSGLVVDAALFDPQQIGVLFSFARAYFMVDMPVPAGYVHFLQAMLPMRSEGDLYTLLGLQKQGKNIFYREFHQHLEYSHDSFILAPGVKGLVMSVFTLPSFPYVFKVIKDTFGHNKDFDREYVRQKYLLVKRHDRVGRMADTLEFSNVALPKHRCDEELLQELRTLAPTQIEETDDLLVVKHVYIEYRLKPLNLFMQSAAPAAKAAAVIDYGYALKELASANIFPGDMLYKNFGMTRFGRVIFYDYDEIEYMTDCNFRAIPEAPNPEYEMSGEVWYPVNKGDVFPEEFGPFLLGEPDVRKVFLQHHRDLLTPQFWQAKKERLQAGILEDFYPYPQSVRFKPDAVQSGLMDRPDV</sequence>
<evidence type="ECO:0000256" key="5">
    <source>
        <dbReference type="ARBA" id="ARBA00022679"/>
    </source>
</evidence>
<evidence type="ECO:0000256" key="9">
    <source>
        <dbReference type="ARBA" id="ARBA00022840"/>
    </source>
</evidence>
<dbReference type="PIRSF" id="PIRSF000719">
    <property type="entry name" value="AceK"/>
    <property type="match status" value="1"/>
</dbReference>
<dbReference type="InterPro" id="IPR010452">
    <property type="entry name" value="Isocitrate_DH_AceK"/>
</dbReference>
<proteinExistence type="inferred from homology"/>
<comment type="catalytic activity">
    <reaction evidence="11">
        <text>L-seryl-[isocitrate dehydrogenase] + ATP = O-phospho-L-seryl-[isocitrate dehydrogenase] + ADP + H(+)</text>
        <dbReference type="Rhea" id="RHEA:43540"/>
        <dbReference type="Rhea" id="RHEA-COMP:10605"/>
        <dbReference type="Rhea" id="RHEA-COMP:10606"/>
        <dbReference type="ChEBI" id="CHEBI:15378"/>
        <dbReference type="ChEBI" id="CHEBI:29999"/>
        <dbReference type="ChEBI" id="CHEBI:30616"/>
        <dbReference type="ChEBI" id="CHEBI:83421"/>
        <dbReference type="ChEBI" id="CHEBI:456216"/>
        <dbReference type="EC" id="2.7.11.5"/>
    </reaction>
</comment>
<dbReference type="GO" id="GO:0004721">
    <property type="term" value="F:phosphoprotein phosphatase activity"/>
    <property type="evidence" value="ECO:0007669"/>
    <property type="project" value="UniProtKB-KW"/>
</dbReference>
<dbReference type="KEGG" id="ptes:JQU52_05945"/>
<evidence type="ECO:0000256" key="6">
    <source>
        <dbReference type="ARBA" id="ARBA00022741"/>
    </source>
</evidence>
<dbReference type="HAMAP" id="MF_00747">
    <property type="entry name" value="AceK"/>
    <property type="match status" value="1"/>
</dbReference>
<dbReference type="GO" id="GO:0004674">
    <property type="term" value="F:protein serine/threonine kinase activity"/>
    <property type="evidence" value="ECO:0007669"/>
    <property type="project" value="UniProtKB-KW"/>
</dbReference>
<dbReference type="GO" id="GO:0006006">
    <property type="term" value="P:glucose metabolic process"/>
    <property type="evidence" value="ECO:0007669"/>
    <property type="project" value="InterPro"/>
</dbReference>
<protein>
    <recommendedName>
        <fullName evidence="11">Isocitrate dehydrogenase kinase/phosphatase</fullName>
        <shortName evidence="11">IDH kinase/phosphatase</shortName>
        <shortName evidence="11">IDHK/P</shortName>
        <ecNumber evidence="11">2.7.11.5</ecNumber>
        <ecNumber evidence="11">3.1.3.-</ecNumber>
    </recommendedName>
</protein>
<dbReference type="PANTHER" id="PTHR39559:SF1">
    <property type="entry name" value="ISOCITRATE DEHYDROGENASE KINASE_PHOSPHATASE"/>
    <property type="match status" value="1"/>
</dbReference>
<gene>
    <name evidence="11 14" type="primary">aceK</name>
    <name evidence="14" type="ORF">JQU52_05945</name>
</gene>
<evidence type="ECO:0000259" key="12">
    <source>
        <dbReference type="Pfam" id="PF06315"/>
    </source>
</evidence>
<reference evidence="14" key="1">
    <citation type="submission" date="2021-02" db="EMBL/GenBank/DDBJ databases">
        <title>Neisseriaceae sp. 26B isolated from the cloaca of a Common Toad-headed Turtle (Mesoclemmys nasuta).</title>
        <authorList>
            <person name="Spergser J."/>
            <person name="Busse H.-J."/>
        </authorList>
    </citation>
    <scope>NUCLEOTIDE SEQUENCE</scope>
    <source>
        <strain evidence="14">26B</strain>
    </source>
</reference>
<evidence type="ECO:0000256" key="10">
    <source>
        <dbReference type="ARBA" id="ARBA00022912"/>
    </source>
</evidence>
<dbReference type="EC" id="2.7.11.5" evidence="11"/>
<dbReference type="InterPro" id="IPR046854">
    <property type="entry name" value="AceK_regulatory"/>
</dbReference>
<dbReference type="GO" id="GO:0016208">
    <property type="term" value="F:AMP binding"/>
    <property type="evidence" value="ECO:0007669"/>
    <property type="project" value="TreeGrafter"/>
</dbReference>
<keyword evidence="5 11" id="KW-0808">Transferase</keyword>
<evidence type="ECO:0000313" key="14">
    <source>
        <dbReference type="EMBL" id="QRQ82914.1"/>
    </source>
</evidence>
<accession>A0A892ZMR3</accession>
<dbReference type="GO" id="GO:0005524">
    <property type="term" value="F:ATP binding"/>
    <property type="evidence" value="ECO:0007669"/>
    <property type="project" value="UniProtKB-UniRule"/>
</dbReference>
<keyword evidence="3 11" id="KW-0723">Serine/threonine-protein kinase</keyword>
<feature type="binding site" evidence="11">
    <location>
        <begin position="326"/>
        <end position="332"/>
    </location>
    <ligand>
        <name>ATP</name>
        <dbReference type="ChEBI" id="CHEBI:30616"/>
    </ligand>
</feature>
<evidence type="ECO:0000313" key="15">
    <source>
        <dbReference type="Proteomes" id="UP000653156"/>
    </source>
</evidence>
<keyword evidence="1 11" id="KW-0329">Glyoxylate bypass</keyword>
<dbReference type="InterPro" id="IPR046855">
    <property type="entry name" value="AceK_kinase"/>
</dbReference>
<dbReference type="GO" id="GO:0008772">
    <property type="term" value="F:[isocitrate dehydrogenase (NADP+)] kinase activity"/>
    <property type="evidence" value="ECO:0007669"/>
    <property type="project" value="UniProtKB-UniRule"/>
</dbReference>
<keyword evidence="9 11" id="KW-0067">ATP-binding</keyword>
<keyword evidence="10 11" id="KW-0904">Protein phosphatase</keyword>
<dbReference type="AlphaFoldDB" id="A0A892ZMR3"/>
<dbReference type="PANTHER" id="PTHR39559">
    <property type="match status" value="1"/>
</dbReference>
<dbReference type="Proteomes" id="UP000653156">
    <property type="component" value="Chromosome"/>
</dbReference>
<dbReference type="Pfam" id="PF20423">
    <property type="entry name" value="AceK_regulatory"/>
    <property type="match status" value="1"/>
</dbReference>
<dbReference type="GO" id="GO:0006097">
    <property type="term" value="P:glyoxylate cycle"/>
    <property type="evidence" value="ECO:0007669"/>
    <property type="project" value="UniProtKB-UniRule"/>
</dbReference>
<keyword evidence="6 11" id="KW-0547">Nucleotide-binding</keyword>
<comment type="function">
    <text evidence="11">Bifunctional enzyme which can phosphorylate or dephosphorylate isocitrate dehydrogenase (IDH) on a specific serine residue. This is a regulatory mechanism which enables bacteria to bypass the Krebs cycle via the glyoxylate shunt in response to the source of carbon. When bacteria are grown on glucose, IDH is fully active and unphosphorylated, but when grown on acetate or ethanol, the activity of IDH declines drastically concomitant with its phosphorylation.</text>
</comment>
<feature type="active site" evidence="11">
    <location>
        <position position="382"/>
    </location>
</feature>